<organism evidence="1 2">
    <name type="scientific">Purpureocillium lilacinum</name>
    <name type="common">Paecilomyces lilacinus</name>
    <dbReference type="NCBI Taxonomy" id="33203"/>
    <lineage>
        <taxon>Eukaryota</taxon>
        <taxon>Fungi</taxon>
        <taxon>Dikarya</taxon>
        <taxon>Ascomycota</taxon>
        <taxon>Pezizomycotina</taxon>
        <taxon>Sordariomycetes</taxon>
        <taxon>Hypocreomycetidae</taxon>
        <taxon>Hypocreales</taxon>
        <taxon>Ophiocordycipitaceae</taxon>
        <taxon>Purpureocillium</taxon>
    </lineage>
</organism>
<accession>A0ACC4DXG0</accession>
<sequence>MSSSEPWRHGDGYTWGRGNRQVRRGGQHGVRSVDPATGRAIVWENGTPAESVRDGGVRRRHAAGVHHPTAPDPDPEMESPSFAEQERANNAKLLATQDPWHSARVSQALRARWMMMDDAQTRDVSRWLGAAQGGEVMHAPGSRTRRHRHQGAGQGMLRDSERSTVLYHLVLPK</sequence>
<evidence type="ECO:0000313" key="1">
    <source>
        <dbReference type="EMBL" id="KAL3960224.1"/>
    </source>
</evidence>
<gene>
    <name evidence="1" type="ORF">ACCO45_005341</name>
</gene>
<dbReference type="Proteomes" id="UP001638806">
    <property type="component" value="Unassembled WGS sequence"/>
</dbReference>
<evidence type="ECO:0000313" key="2">
    <source>
        <dbReference type="Proteomes" id="UP001638806"/>
    </source>
</evidence>
<protein>
    <submittedName>
        <fullName evidence="1">Uncharacterized protein</fullName>
    </submittedName>
</protein>
<proteinExistence type="predicted"/>
<name>A0ACC4DXG0_PURLI</name>
<reference evidence="1" key="1">
    <citation type="submission" date="2024-12" db="EMBL/GenBank/DDBJ databases">
        <title>Comparative genomics and development of molecular markers within Purpureocillium lilacinum and among Purpureocillium species.</title>
        <authorList>
            <person name="Yeh Z.-Y."/>
            <person name="Ni N.-T."/>
            <person name="Lo P.-H."/>
            <person name="Mushyakhwo K."/>
            <person name="Lin C.-F."/>
            <person name="Nai Y.-S."/>
        </authorList>
    </citation>
    <scope>NUCLEOTIDE SEQUENCE</scope>
    <source>
        <strain evidence="1">NCHU-NPUST-175</strain>
    </source>
</reference>
<dbReference type="EMBL" id="JBGNUJ010000004">
    <property type="protein sequence ID" value="KAL3960224.1"/>
    <property type="molecule type" value="Genomic_DNA"/>
</dbReference>
<keyword evidence="2" id="KW-1185">Reference proteome</keyword>
<comment type="caution">
    <text evidence="1">The sequence shown here is derived from an EMBL/GenBank/DDBJ whole genome shotgun (WGS) entry which is preliminary data.</text>
</comment>